<organism evidence="1 2">
    <name type="scientific">Selenomonas bovis</name>
    <dbReference type="NCBI Taxonomy" id="416586"/>
    <lineage>
        <taxon>Bacteria</taxon>
        <taxon>Bacillati</taxon>
        <taxon>Bacillota</taxon>
        <taxon>Negativicutes</taxon>
        <taxon>Selenomonadales</taxon>
        <taxon>Selenomonadaceae</taxon>
        <taxon>Selenomonas</taxon>
    </lineage>
</organism>
<dbReference type="RefSeq" id="WP_026327977.1">
    <property type="nucleotide sequence ID" value="NZ_JBNPOH010000008.1"/>
</dbReference>
<dbReference type="Proteomes" id="UP000543804">
    <property type="component" value="Unassembled WGS sequence"/>
</dbReference>
<name>A0A848BCK6_9FIRM</name>
<evidence type="ECO:0000313" key="1">
    <source>
        <dbReference type="EMBL" id="NMD99625.1"/>
    </source>
</evidence>
<evidence type="ECO:0000313" key="2">
    <source>
        <dbReference type="Proteomes" id="UP000543804"/>
    </source>
</evidence>
<dbReference type="EMBL" id="JABAFA010000041">
    <property type="protein sequence ID" value="NMD99625.1"/>
    <property type="molecule type" value="Genomic_DNA"/>
</dbReference>
<dbReference type="Pfam" id="PF10719">
    <property type="entry name" value="ComFB"/>
    <property type="match status" value="1"/>
</dbReference>
<keyword evidence="2" id="KW-1185">Reference proteome</keyword>
<reference evidence="1 2" key="1">
    <citation type="submission" date="2020-04" db="EMBL/GenBank/DDBJ databases">
        <authorList>
            <person name="Hitch T.C.A."/>
            <person name="Wylensek D."/>
            <person name="Clavel T."/>
        </authorList>
    </citation>
    <scope>NUCLEOTIDE SEQUENCE [LARGE SCALE GENOMIC DNA]</scope>
    <source>
        <strain evidence="1 2">PG-130-P53-12</strain>
    </source>
</reference>
<dbReference type="AlphaFoldDB" id="A0A848BCK6"/>
<gene>
    <name evidence="1" type="ORF">HF878_09160</name>
</gene>
<accession>A0A848BCK6</accession>
<comment type="caution">
    <text evidence="1">The sequence shown here is derived from an EMBL/GenBank/DDBJ whole genome shotgun (WGS) entry which is preliminary data.</text>
</comment>
<dbReference type="InterPro" id="IPR019657">
    <property type="entry name" value="ComFB"/>
</dbReference>
<proteinExistence type="predicted"/>
<sequence length="93" mass="10747">MELKNFMEDIVLSKLDMVLDQYPNCCRCDQCRRDIAILALNHLPARYSSTEKGEIFNRVQAMSLEYEVEVIQQIAKAIEIVSQHPRHAPKTQA</sequence>
<protein>
    <submittedName>
        <fullName evidence="1">Competence protein ComFB</fullName>
    </submittedName>
</protein>